<dbReference type="InterPro" id="IPR042490">
    <property type="entry name" value="Thio_Ohase/BAAT_N"/>
</dbReference>
<keyword evidence="6" id="KW-1185">Reference proteome</keyword>
<feature type="active site" description="Charge relay system" evidence="2">
    <location>
        <position position="264"/>
    </location>
</feature>
<dbReference type="InterPro" id="IPR014940">
    <property type="entry name" value="BAAT_C"/>
</dbReference>
<proteinExistence type="inferred from homology"/>
<dbReference type="AlphaFoldDB" id="A0A6P7HGY6"/>
<dbReference type="PANTHER" id="PTHR10824:SF36">
    <property type="entry name" value="ACYL-COA THIOESTERASE 17-RELATED"/>
    <property type="match status" value="1"/>
</dbReference>
<dbReference type="InterPro" id="IPR029058">
    <property type="entry name" value="AB_hydrolase_fold"/>
</dbReference>
<accession>A0A6P7HGY6</accession>
<comment type="similarity">
    <text evidence="1">Belongs to the C/M/P thioester hydrolase family.</text>
</comment>
<feature type="active site" description="Charge relay system" evidence="2">
    <location>
        <position position="357"/>
    </location>
</feature>
<protein>
    <submittedName>
        <fullName evidence="7">Acyl-coenzyme A thioesterase 4-like isoform X1</fullName>
    </submittedName>
</protein>
<dbReference type="GO" id="GO:0006631">
    <property type="term" value="P:fatty acid metabolic process"/>
    <property type="evidence" value="ECO:0007669"/>
    <property type="project" value="TreeGrafter"/>
</dbReference>
<feature type="region of interest" description="Disordered" evidence="3">
    <location>
        <begin position="1"/>
        <end position="22"/>
    </location>
</feature>
<dbReference type="PIRSF" id="PIRSF016521">
    <property type="entry name" value="Acyl-CoA_hydro"/>
    <property type="match status" value="1"/>
</dbReference>
<name>A0A6P7HGY6_9TELE</name>
<dbReference type="Pfam" id="PF04775">
    <property type="entry name" value="Bile_Hydr_Trans"/>
    <property type="match status" value="1"/>
</dbReference>
<reference evidence="7" key="1">
    <citation type="submission" date="2025-08" db="UniProtKB">
        <authorList>
            <consortium name="RefSeq"/>
        </authorList>
    </citation>
    <scope>IDENTIFICATION</scope>
</reference>
<dbReference type="FunFam" id="3.40.50.1820:FF:000024">
    <property type="entry name" value="acyl-coenzyme A thioesterase 4"/>
    <property type="match status" value="1"/>
</dbReference>
<evidence type="ECO:0000256" key="3">
    <source>
        <dbReference type="SAM" id="MobiDB-lite"/>
    </source>
</evidence>
<evidence type="ECO:0000313" key="6">
    <source>
        <dbReference type="Proteomes" id="UP000515145"/>
    </source>
</evidence>
<dbReference type="GO" id="GO:0006637">
    <property type="term" value="P:acyl-CoA metabolic process"/>
    <property type="evidence" value="ECO:0007669"/>
    <property type="project" value="InterPro"/>
</dbReference>
<dbReference type="Pfam" id="PF08840">
    <property type="entry name" value="BAAT_C"/>
    <property type="match status" value="1"/>
</dbReference>
<dbReference type="InParanoid" id="A0A6P7HGY6"/>
<feature type="domain" description="Acyl-CoA thioester hydrolase/bile acid-CoA amino acid N-acetyltransferase" evidence="4">
    <location>
        <begin position="46"/>
        <end position="173"/>
    </location>
</feature>
<organism evidence="6 7">
    <name type="scientific">Parambassis ranga</name>
    <name type="common">Indian glassy fish</name>
    <dbReference type="NCBI Taxonomy" id="210632"/>
    <lineage>
        <taxon>Eukaryota</taxon>
        <taxon>Metazoa</taxon>
        <taxon>Chordata</taxon>
        <taxon>Craniata</taxon>
        <taxon>Vertebrata</taxon>
        <taxon>Euteleostomi</taxon>
        <taxon>Actinopterygii</taxon>
        <taxon>Neopterygii</taxon>
        <taxon>Teleostei</taxon>
        <taxon>Neoteleostei</taxon>
        <taxon>Acanthomorphata</taxon>
        <taxon>Ovalentaria</taxon>
        <taxon>Ambassidae</taxon>
        <taxon>Parambassis</taxon>
    </lineage>
</organism>
<dbReference type="RefSeq" id="XP_028251106.1">
    <property type="nucleotide sequence ID" value="XM_028395305.1"/>
</dbReference>
<evidence type="ECO:0000259" key="5">
    <source>
        <dbReference type="Pfam" id="PF08840"/>
    </source>
</evidence>
<gene>
    <name evidence="7" type="primary">LOC114427319</name>
</gene>
<feature type="active site" description="Charge relay system" evidence="2">
    <location>
        <position position="392"/>
    </location>
</feature>
<dbReference type="Proteomes" id="UP000515145">
    <property type="component" value="Chromosome 2"/>
</dbReference>
<evidence type="ECO:0000256" key="1">
    <source>
        <dbReference type="ARBA" id="ARBA00006538"/>
    </source>
</evidence>
<dbReference type="Gene3D" id="2.60.40.2240">
    <property type="entry name" value="Acyl-CoA thioester hydrolase/BAAT N-terminal domain"/>
    <property type="match status" value="1"/>
</dbReference>
<evidence type="ECO:0000313" key="7">
    <source>
        <dbReference type="RefSeq" id="XP_028251106.1"/>
    </source>
</evidence>
<dbReference type="Gene3D" id="3.40.50.1820">
    <property type="entry name" value="alpha/beta hydrolase"/>
    <property type="match status" value="1"/>
</dbReference>
<feature type="domain" description="BAAT/Acyl-CoA thioester hydrolase C-terminal" evidence="5">
    <location>
        <begin position="235"/>
        <end position="447"/>
    </location>
</feature>
<evidence type="ECO:0000256" key="2">
    <source>
        <dbReference type="PIRSR" id="PIRSR016521-1"/>
    </source>
</evidence>
<dbReference type="FunFam" id="2.60.40.2240:FF:000002">
    <property type="entry name" value="Acyl-CoA thioesterase 18"/>
    <property type="match status" value="1"/>
</dbReference>
<dbReference type="GeneID" id="114427319"/>
<dbReference type="InterPro" id="IPR016662">
    <property type="entry name" value="Acyl-CoA_thioEstase_long-chain"/>
</dbReference>
<dbReference type="SUPFAM" id="SSF53474">
    <property type="entry name" value="alpha/beta-Hydrolases"/>
    <property type="match status" value="1"/>
</dbReference>
<dbReference type="GO" id="GO:0047617">
    <property type="term" value="F:fatty acyl-CoA hydrolase activity"/>
    <property type="evidence" value="ECO:0007669"/>
    <property type="project" value="TreeGrafter"/>
</dbReference>
<dbReference type="OrthoDB" id="6347013at2759"/>
<sequence>MRKRTRRGQRGLGTPHALRTDPTPQTAMLRAAPPLLSVQPTRALVDEQFSVLVEKLPLACPVTVRSLHHSEDKDDWEAYGFYVSDHRGVVSVSEDLSFGGTYTGKEPMGLLWSMRPVPGSRSGLRLRRRNVCGPMLVNILVYSGHEGFRGRAPLASVLTERWHMAPGVQRIKVGQEGVRGTLFIPPGPGPFPGLLDLWGGGGGLVEYRAALLASRGYVSLALEYFSAGELQSADVEFSYFETAFNIIKEHPKVMADRVGLFGLSLGSMVSLYLASESTVVQPRCIVCISGNYCYPRGQMLRGVNENLRNRYFDKERVDENNHHIWRDISLEIIKDPAEKVNVSKISAPMLLVNGCDDQNWCTVETAEDITQMMRAVGKEHLLSKLAYPDTGHLIEPPYSPHFRATNFIVDITKKKVILLWGGQTKPHSDAQEDAWRKILSFLQHHLYGSPTLKARM</sequence>
<dbReference type="PANTHER" id="PTHR10824">
    <property type="entry name" value="ACYL-COENZYME A THIOESTERASE-RELATED"/>
    <property type="match status" value="1"/>
</dbReference>
<dbReference type="InterPro" id="IPR006862">
    <property type="entry name" value="Thio_Ohase/aa_AcTrfase"/>
</dbReference>
<evidence type="ECO:0000259" key="4">
    <source>
        <dbReference type="Pfam" id="PF04775"/>
    </source>
</evidence>